<comment type="caution">
    <text evidence="4">The sequence shown here is derived from an EMBL/GenBank/DDBJ whole genome shotgun (WGS) entry which is preliminary data.</text>
</comment>
<dbReference type="PANTHER" id="PTHR34512:SF30">
    <property type="entry name" value="OUTER MEMBRANE PROTEIN ASSEMBLY FACTOR BAMB"/>
    <property type="match status" value="1"/>
</dbReference>
<evidence type="ECO:0000256" key="1">
    <source>
        <dbReference type="SAM" id="MobiDB-lite"/>
    </source>
</evidence>
<protein>
    <submittedName>
        <fullName evidence="4">PQQ-binding-like beta-propeller repeat protein</fullName>
    </submittedName>
</protein>
<evidence type="ECO:0000259" key="3">
    <source>
        <dbReference type="Pfam" id="PF13360"/>
    </source>
</evidence>
<dbReference type="PROSITE" id="PS51257">
    <property type="entry name" value="PROKAR_LIPOPROTEIN"/>
    <property type="match status" value="1"/>
</dbReference>
<dbReference type="InterPro" id="IPR011047">
    <property type="entry name" value="Quinoprotein_ADH-like_sf"/>
</dbReference>
<dbReference type="InterPro" id="IPR018391">
    <property type="entry name" value="PQQ_b-propeller_rpt"/>
</dbReference>
<dbReference type="RefSeq" id="WP_377934059.1">
    <property type="nucleotide sequence ID" value="NZ_JBHUEA010000011.1"/>
</dbReference>
<dbReference type="SUPFAM" id="SSF50998">
    <property type="entry name" value="Quinoprotein alcohol dehydrogenase-like"/>
    <property type="match status" value="1"/>
</dbReference>
<name>A0ABW4LEE6_9MICO</name>
<feature type="region of interest" description="Disordered" evidence="1">
    <location>
        <begin position="269"/>
        <end position="289"/>
    </location>
</feature>
<sequence length="467" mass="47150">MRVSRPLLITTAAAALLALTGCSAGAPAAPRSASPSPGASYDATASSTWPGYHADDARSGAVGGSVRHVAAAWQRDLGAAVYGQPVVADGLVVVGTEADRVVALDERTGAVRWSASVGRPVTDVQRVAGCGNVDPLGITSTPVIDPAAHRVYVVGEVLSGGGVQHRLAGFDLRTGHRVLDTRVDPPLPAGEHPAQLLQRAGLALANGRVYVPYGGNSGDCGSYHGWVVGARTDGSSSLESFEVASDGEGGAIWMSGGAPAVTAAGDLLVSTGNANPDPPQGGPDPKRYTESAVLLSPDLEPIASFKDRTAGGDEDLSTGNPVLVPGSLVLTVGKTDTAYLLRASDLHEVAAIHGVCGSDPDGGPAVDAVTGRVFIPCRDGGIQEVDVAGRRLGPKLDGANSAPILVGGTLWAADYGAGTLTGYDATTGRTLQTVRPGALPHFASPSSADDLLLLGTTTGVRAFRASS</sequence>
<dbReference type="PANTHER" id="PTHR34512">
    <property type="entry name" value="CELL SURFACE PROTEIN"/>
    <property type="match status" value="1"/>
</dbReference>
<accession>A0ABW4LEE6</accession>
<dbReference type="Proteomes" id="UP001597347">
    <property type="component" value="Unassembled WGS sequence"/>
</dbReference>
<dbReference type="InterPro" id="IPR015943">
    <property type="entry name" value="WD40/YVTN_repeat-like_dom_sf"/>
</dbReference>
<dbReference type="InterPro" id="IPR002372">
    <property type="entry name" value="PQQ_rpt_dom"/>
</dbReference>
<feature type="chain" id="PRO_5045693931" evidence="2">
    <location>
        <begin position="29"/>
        <end position="467"/>
    </location>
</feature>
<feature type="signal peptide" evidence="2">
    <location>
        <begin position="1"/>
        <end position="28"/>
    </location>
</feature>
<evidence type="ECO:0000313" key="5">
    <source>
        <dbReference type="Proteomes" id="UP001597347"/>
    </source>
</evidence>
<gene>
    <name evidence="4" type="ORF">ACFSBI_08765</name>
</gene>
<evidence type="ECO:0000313" key="4">
    <source>
        <dbReference type="EMBL" id="MFD1721640.1"/>
    </source>
</evidence>
<evidence type="ECO:0000256" key="2">
    <source>
        <dbReference type="SAM" id="SignalP"/>
    </source>
</evidence>
<keyword evidence="2" id="KW-0732">Signal</keyword>
<keyword evidence="5" id="KW-1185">Reference proteome</keyword>
<feature type="domain" description="Pyrrolo-quinoline quinone repeat" evidence="3">
    <location>
        <begin position="71"/>
        <end position="233"/>
    </location>
</feature>
<reference evidence="5" key="1">
    <citation type="journal article" date="2019" name="Int. J. Syst. Evol. Microbiol.">
        <title>The Global Catalogue of Microorganisms (GCM) 10K type strain sequencing project: providing services to taxonomists for standard genome sequencing and annotation.</title>
        <authorList>
            <consortium name="The Broad Institute Genomics Platform"/>
            <consortium name="The Broad Institute Genome Sequencing Center for Infectious Disease"/>
            <person name="Wu L."/>
            <person name="Ma J."/>
        </authorList>
    </citation>
    <scope>NUCLEOTIDE SEQUENCE [LARGE SCALE GENOMIC DNA]</scope>
    <source>
        <strain evidence="5">CGMCC 1.12471</strain>
    </source>
</reference>
<organism evidence="4 5">
    <name type="scientific">Amnibacterium endophyticum</name>
    <dbReference type="NCBI Taxonomy" id="2109337"/>
    <lineage>
        <taxon>Bacteria</taxon>
        <taxon>Bacillati</taxon>
        <taxon>Actinomycetota</taxon>
        <taxon>Actinomycetes</taxon>
        <taxon>Micrococcales</taxon>
        <taxon>Microbacteriaceae</taxon>
        <taxon>Amnibacterium</taxon>
    </lineage>
</organism>
<dbReference type="Pfam" id="PF13360">
    <property type="entry name" value="PQQ_2"/>
    <property type="match status" value="1"/>
</dbReference>
<dbReference type="EMBL" id="JBHUEA010000011">
    <property type="protein sequence ID" value="MFD1721640.1"/>
    <property type="molecule type" value="Genomic_DNA"/>
</dbReference>
<dbReference type="Gene3D" id="2.130.10.10">
    <property type="entry name" value="YVTN repeat-like/Quinoprotein amine dehydrogenase"/>
    <property type="match status" value="2"/>
</dbReference>
<dbReference type="SMART" id="SM00564">
    <property type="entry name" value="PQQ"/>
    <property type="match status" value="2"/>
</dbReference>
<proteinExistence type="predicted"/>